<evidence type="ECO:0000313" key="2">
    <source>
        <dbReference type="EnsemblPlants" id="PNT73285"/>
    </source>
</evidence>
<gene>
    <name evidence="1" type="ORF">BRADI_2g56525v3</name>
</gene>
<dbReference type="InParanoid" id="A0A2K2DG82"/>
<reference evidence="1" key="2">
    <citation type="submission" date="2017-06" db="EMBL/GenBank/DDBJ databases">
        <title>WGS assembly of Brachypodium distachyon.</title>
        <authorList>
            <consortium name="The International Brachypodium Initiative"/>
            <person name="Lucas S."/>
            <person name="Harmon-Smith M."/>
            <person name="Lail K."/>
            <person name="Tice H."/>
            <person name="Grimwood J."/>
            <person name="Bruce D."/>
            <person name="Barry K."/>
            <person name="Shu S."/>
            <person name="Lindquist E."/>
            <person name="Wang M."/>
            <person name="Pitluck S."/>
            <person name="Vogel J.P."/>
            <person name="Garvin D.F."/>
            <person name="Mockler T.C."/>
            <person name="Schmutz J."/>
            <person name="Rokhsar D."/>
            <person name="Bevan M.W."/>
        </authorList>
    </citation>
    <scope>NUCLEOTIDE SEQUENCE</scope>
    <source>
        <strain evidence="1">Bd21</strain>
    </source>
</reference>
<dbReference type="EMBL" id="CM000881">
    <property type="protein sequence ID" value="PNT73285.1"/>
    <property type="molecule type" value="Genomic_DNA"/>
</dbReference>
<dbReference type="Proteomes" id="UP000008810">
    <property type="component" value="Chromosome 2"/>
</dbReference>
<sequence length="92" mass="10158">MGSSWLLLVGRGMTSPTTAPSRWMDSDLTRVELFLSGTPFWLRTDGISGSCFSSEIPSMLAAVLTGKNDHLAIGWRVDVIRNLTLLFRQTGR</sequence>
<dbReference type="EnsemblPlants" id="PNT73285">
    <property type="protein sequence ID" value="PNT73285"/>
    <property type="gene ID" value="BRADI_2g56525v3"/>
</dbReference>
<name>A0A2K2DG82_BRADI</name>
<evidence type="ECO:0000313" key="1">
    <source>
        <dbReference type="EMBL" id="PNT73285.1"/>
    </source>
</evidence>
<reference evidence="2" key="3">
    <citation type="submission" date="2018-08" db="UniProtKB">
        <authorList>
            <consortium name="EnsemblPlants"/>
        </authorList>
    </citation>
    <scope>IDENTIFICATION</scope>
    <source>
        <strain evidence="2">cv. Bd21</strain>
    </source>
</reference>
<reference evidence="1 2" key="1">
    <citation type="journal article" date="2010" name="Nature">
        <title>Genome sequencing and analysis of the model grass Brachypodium distachyon.</title>
        <authorList>
            <consortium name="International Brachypodium Initiative"/>
        </authorList>
    </citation>
    <scope>NUCLEOTIDE SEQUENCE [LARGE SCALE GENOMIC DNA]</scope>
    <source>
        <strain evidence="1 2">Bd21</strain>
    </source>
</reference>
<protein>
    <submittedName>
        <fullName evidence="1 2">Uncharacterized protein</fullName>
    </submittedName>
</protein>
<evidence type="ECO:0000313" key="3">
    <source>
        <dbReference type="Proteomes" id="UP000008810"/>
    </source>
</evidence>
<dbReference type="AlphaFoldDB" id="A0A2K2DG82"/>
<accession>A0A2K2DG82</accession>
<keyword evidence="3" id="KW-1185">Reference proteome</keyword>
<organism evidence="1">
    <name type="scientific">Brachypodium distachyon</name>
    <name type="common">Purple false brome</name>
    <name type="synonym">Trachynia distachya</name>
    <dbReference type="NCBI Taxonomy" id="15368"/>
    <lineage>
        <taxon>Eukaryota</taxon>
        <taxon>Viridiplantae</taxon>
        <taxon>Streptophyta</taxon>
        <taxon>Embryophyta</taxon>
        <taxon>Tracheophyta</taxon>
        <taxon>Spermatophyta</taxon>
        <taxon>Magnoliopsida</taxon>
        <taxon>Liliopsida</taxon>
        <taxon>Poales</taxon>
        <taxon>Poaceae</taxon>
        <taxon>BOP clade</taxon>
        <taxon>Pooideae</taxon>
        <taxon>Stipodae</taxon>
        <taxon>Brachypodieae</taxon>
        <taxon>Brachypodium</taxon>
    </lineage>
</organism>
<proteinExistence type="predicted"/>
<dbReference type="Gramene" id="PNT73285">
    <property type="protein sequence ID" value="PNT73285"/>
    <property type="gene ID" value="BRADI_2g56525v3"/>
</dbReference>